<sequence length="37" mass="3867">MAVCCASRKLLRAMAIAASREAQRAVLSFERIASAGG</sequence>
<reference evidence="1" key="1">
    <citation type="submission" date="2014-09" db="EMBL/GenBank/DDBJ databases">
        <authorList>
            <person name="Magalhaes I.L.F."/>
            <person name="Oliveira U."/>
            <person name="Santos F.R."/>
            <person name="Vidigal T.H.D.A."/>
            <person name="Brescovit A.D."/>
            <person name="Santos A.J."/>
        </authorList>
    </citation>
    <scope>NUCLEOTIDE SEQUENCE</scope>
    <source>
        <tissue evidence="1">Shoot tissue taken approximately 20 cm above the soil surface</tissue>
    </source>
</reference>
<protein>
    <submittedName>
        <fullName evidence="1">Uncharacterized protein</fullName>
    </submittedName>
</protein>
<evidence type="ECO:0000313" key="1">
    <source>
        <dbReference type="EMBL" id="JAE29708.1"/>
    </source>
</evidence>
<dbReference type="EMBL" id="GBRH01168188">
    <property type="protein sequence ID" value="JAE29708.1"/>
    <property type="molecule type" value="Transcribed_RNA"/>
</dbReference>
<dbReference type="AlphaFoldDB" id="A0A0A9H9X5"/>
<organism evidence="1">
    <name type="scientific">Arundo donax</name>
    <name type="common">Giant reed</name>
    <name type="synonym">Donax arundinaceus</name>
    <dbReference type="NCBI Taxonomy" id="35708"/>
    <lineage>
        <taxon>Eukaryota</taxon>
        <taxon>Viridiplantae</taxon>
        <taxon>Streptophyta</taxon>
        <taxon>Embryophyta</taxon>
        <taxon>Tracheophyta</taxon>
        <taxon>Spermatophyta</taxon>
        <taxon>Magnoliopsida</taxon>
        <taxon>Liliopsida</taxon>
        <taxon>Poales</taxon>
        <taxon>Poaceae</taxon>
        <taxon>PACMAD clade</taxon>
        <taxon>Arundinoideae</taxon>
        <taxon>Arundineae</taxon>
        <taxon>Arundo</taxon>
    </lineage>
</organism>
<reference evidence="1" key="2">
    <citation type="journal article" date="2015" name="Data Brief">
        <title>Shoot transcriptome of the giant reed, Arundo donax.</title>
        <authorList>
            <person name="Barrero R.A."/>
            <person name="Guerrero F.D."/>
            <person name="Moolhuijzen P."/>
            <person name="Goolsby J.A."/>
            <person name="Tidwell J."/>
            <person name="Bellgard S.E."/>
            <person name="Bellgard M.I."/>
        </authorList>
    </citation>
    <scope>NUCLEOTIDE SEQUENCE</scope>
    <source>
        <tissue evidence="1">Shoot tissue taken approximately 20 cm above the soil surface</tissue>
    </source>
</reference>
<accession>A0A0A9H9X5</accession>
<name>A0A0A9H9X5_ARUDO</name>
<proteinExistence type="predicted"/>